<proteinExistence type="inferred from homology"/>
<dbReference type="InterPro" id="IPR011332">
    <property type="entry name" value="Ribosomal_zn-bd"/>
</dbReference>
<comment type="similarity">
    <text evidence="1 5">Belongs to the bacterial ribosomal protein bL32 family.</text>
</comment>
<gene>
    <name evidence="5" type="primary">rpmF</name>
    <name evidence="6" type="ORF">A2729_01865</name>
</gene>
<dbReference type="GO" id="GO:0003735">
    <property type="term" value="F:structural constituent of ribosome"/>
    <property type="evidence" value="ECO:0007669"/>
    <property type="project" value="InterPro"/>
</dbReference>
<evidence type="ECO:0000256" key="3">
    <source>
        <dbReference type="ARBA" id="ARBA00023274"/>
    </source>
</evidence>
<accession>A0A1G1XY00</accession>
<dbReference type="GO" id="GO:0015934">
    <property type="term" value="C:large ribosomal subunit"/>
    <property type="evidence" value="ECO:0007669"/>
    <property type="project" value="InterPro"/>
</dbReference>
<reference evidence="6 7" key="1">
    <citation type="journal article" date="2016" name="Nat. Commun.">
        <title>Thousands of microbial genomes shed light on interconnected biogeochemical processes in an aquifer system.</title>
        <authorList>
            <person name="Anantharaman K."/>
            <person name="Brown C.T."/>
            <person name="Hug L.A."/>
            <person name="Sharon I."/>
            <person name="Castelle C.J."/>
            <person name="Probst A.J."/>
            <person name="Thomas B.C."/>
            <person name="Singh A."/>
            <person name="Wilkins M.J."/>
            <person name="Karaoz U."/>
            <person name="Brodie E.L."/>
            <person name="Williams K.H."/>
            <person name="Hubbard S.S."/>
            <person name="Banfield J.F."/>
        </authorList>
    </citation>
    <scope>NUCLEOTIDE SEQUENCE [LARGE SCALE GENOMIC DNA]</scope>
</reference>
<dbReference type="AlphaFoldDB" id="A0A1G1XY00"/>
<dbReference type="HAMAP" id="MF_00340">
    <property type="entry name" value="Ribosomal_bL32"/>
    <property type="match status" value="1"/>
</dbReference>
<dbReference type="SUPFAM" id="SSF57829">
    <property type="entry name" value="Zn-binding ribosomal proteins"/>
    <property type="match status" value="1"/>
</dbReference>
<name>A0A1G1XY00_9BACT</name>
<dbReference type="EMBL" id="MHIB01000010">
    <property type="protein sequence ID" value="OGY44872.1"/>
    <property type="molecule type" value="Genomic_DNA"/>
</dbReference>
<dbReference type="PANTHER" id="PTHR35534">
    <property type="entry name" value="50S RIBOSOMAL PROTEIN L32"/>
    <property type="match status" value="1"/>
</dbReference>
<comment type="caution">
    <text evidence="6">The sequence shown here is derived from an EMBL/GenBank/DDBJ whole genome shotgun (WGS) entry which is preliminary data.</text>
</comment>
<organism evidence="6 7">
    <name type="scientific">Candidatus Buchananbacteria bacterium RIFCSPHIGHO2_01_FULL_39_14</name>
    <dbReference type="NCBI Taxonomy" id="1797532"/>
    <lineage>
        <taxon>Bacteria</taxon>
        <taxon>Candidatus Buchananiibacteriota</taxon>
    </lineage>
</organism>
<evidence type="ECO:0000256" key="4">
    <source>
        <dbReference type="ARBA" id="ARBA00035178"/>
    </source>
</evidence>
<evidence type="ECO:0000256" key="1">
    <source>
        <dbReference type="ARBA" id="ARBA00008560"/>
    </source>
</evidence>
<evidence type="ECO:0000256" key="2">
    <source>
        <dbReference type="ARBA" id="ARBA00022980"/>
    </source>
</evidence>
<protein>
    <recommendedName>
        <fullName evidence="4 5">Large ribosomal subunit protein bL32</fullName>
    </recommendedName>
</protein>
<dbReference type="InterPro" id="IPR002677">
    <property type="entry name" value="Ribosomal_bL32"/>
</dbReference>
<dbReference type="NCBIfam" id="TIGR01031">
    <property type="entry name" value="rpmF_bact"/>
    <property type="match status" value="1"/>
</dbReference>
<dbReference type="Pfam" id="PF01783">
    <property type="entry name" value="Ribosomal_L32p"/>
    <property type="match status" value="1"/>
</dbReference>
<keyword evidence="3 5" id="KW-0687">Ribonucleoprotein</keyword>
<sequence length="74" mass="8344">MPVPAKRRSKSKGRRNRAHQALTTLHLIKCQKCGKPALPHRVCPACGTYQGREVIKFNPPAGRKKTKTAEHKHH</sequence>
<keyword evidence="2 5" id="KW-0689">Ribosomal protein</keyword>
<evidence type="ECO:0000313" key="6">
    <source>
        <dbReference type="EMBL" id="OGY44872.1"/>
    </source>
</evidence>
<evidence type="ECO:0000313" key="7">
    <source>
        <dbReference type="Proteomes" id="UP000178930"/>
    </source>
</evidence>
<evidence type="ECO:0000256" key="5">
    <source>
        <dbReference type="HAMAP-Rule" id="MF_00340"/>
    </source>
</evidence>
<dbReference type="STRING" id="1797532.A2729_01865"/>
<dbReference type="Proteomes" id="UP000178930">
    <property type="component" value="Unassembled WGS sequence"/>
</dbReference>
<dbReference type="InterPro" id="IPR044957">
    <property type="entry name" value="Ribosomal_bL32_bact"/>
</dbReference>
<dbReference type="PANTHER" id="PTHR35534:SF1">
    <property type="entry name" value="LARGE RIBOSOMAL SUBUNIT PROTEIN BL32"/>
    <property type="match status" value="1"/>
</dbReference>
<dbReference type="GO" id="GO:0006412">
    <property type="term" value="P:translation"/>
    <property type="evidence" value="ECO:0007669"/>
    <property type="project" value="UniProtKB-UniRule"/>
</dbReference>